<dbReference type="Proteomes" id="UP000828390">
    <property type="component" value="Unassembled WGS sequence"/>
</dbReference>
<evidence type="ECO:0000313" key="2">
    <source>
        <dbReference type="Proteomes" id="UP000828390"/>
    </source>
</evidence>
<reference evidence="1" key="2">
    <citation type="submission" date="2020-11" db="EMBL/GenBank/DDBJ databases">
        <authorList>
            <person name="McCartney M.A."/>
            <person name="Auch B."/>
            <person name="Kono T."/>
            <person name="Mallez S."/>
            <person name="Becker A."/>
            <person name="Gohl D.M."/>
            <person name="Silverstein K.A.T."/>
            <person name="Koren S."/>
            <person name="Bechman K.B."/>
            <person name="Herman A."/>
            <person name="Abrahante J.E."/>
            <person name="Garbe J."/>
        </authorList>
    </citation>
    <scope>NUCLEOTIDE SEQUENCE</scope>
    <source>
        <strain evidence="1">Duluth1</strain>
        <tissue evidence="1">Whole animal</tissue>
    </source>
</reference>
<evidence type="ECO:0000313" key="1">
    <source>
        <dbReference type="EMBL" id="KAH3848225.1"/>
    </source>
</evidence>
<dbReference type="AlphaFoldDB" id="A0A9D4KXZ9"/>
<proteinExistence type="predicted"/>
<protein>
    <submittedName>
        <fullName evidence="1">Uncharacterized protein</fullName>
    </submittedName>
</protein>
<dbReference type="EMBL" id="JAIWYP010000003">
    <property type="protein sequence ID" value="KAH3848225.1"/>
    <property type="molecule type" value="Genomic_DNA"/>
</dbReference>
<sequence length="155" mass="17273">MHDDEKKSDFLETLEGLANENPDSSTTDDTDCIVYDVCTPSKKKQITGYTDIFVLLLHHFKKLATAPDIYQFTLSSMLFSLTRAVFCCHVTCSSFYGIGKKRVFQVFAKSACQLSDFAELGTQPALLRRTKVAATSFVGMLYGKNDCISLNALRT</sequence>
<organism evidence="1 2">
    <name type="scientific">Dreissena polymorpha</name>
    <name type="common">Zebra mussel</name>
    <name type="synonym">Mytilus polymorpha</name>
    <dbReference type="NCBI Taxonomy" id="45954"/>
    <lineage>
        <taxon>Eukaryota</taxon>
        <taxon>Metazoa</taxon>
        <taxon>Spiralia</taxon>
        <taxon>Lophotrochozoa</taxon>
        <taxon>Mollusca</taxon>
        <taxon>Bivalvia</taxon>
        <taxon>Autobranchia</taxon>
        <taxon>Heteroconchia</taxon>
        <taxon>Euheterodonta</taxon>
        <taxon>Imparidentia</taxon>
        <taxon>Neoheterodontei</taxon>
        <taxon>Myida</taxon>
        <taxon>Dreissenoidea</taxon>
        <taxon>Dreissenidae</taxon>
        <taxon>Dreissena</taxon>
    </lineage>
</organism>
<comment type="caution">
    <text evidence="1">The sequence shown here is derived from an EMBL/GenBank/DDBJ whole genome shotgun (WGS) entry which is preliminary data.</text>
</comment>
<accession>A0A9D4KXZ9</accession>
<reference evidence="1" key="1">
    <citation type="journal article" date="2019" name="bioRxiv">
        <title>The Genome of the Zebra Mussel, Dreissena polymorpha: A Resource for Invasive Species Research.</title>
        <authorList>
            <person name="McCartney M.A."/>
            <person name="Auch B."/>
            <person name="Kono T."/>
            <person name="Mallez S."/>
            <person name="Zhang Y."/>
            <person name="Obille A."/>
            <person name="Becker A."/>
            <person name="Abrahante J.E."/>
            <person name="Garbe J."/>
            <person name="Badalamenti J.P."/>
            <person name="Herman A."/>
            <person name="Mangelson H."/>
            <person name="Liachko I."/>
            <person name="Sullivan S."/>
            <person name="Sone E.D."/>
            <person name="Koren S."/>
            <person name="Silverstein K.A.T."/>
            <person name="Beckman K.B."/>
            <person name="Gohl D.M."/>
        </authorList>
    </citation>
    <scope>NUCLEOTIDE SEQUENCE</scope>
    <source>
        <strain evidence="1">Duluth1</strain>
        <tissue evidence="1">Whole animal</tissue>
    </source>
</reference>
<keyword evidence="2" id="KW-1185">Reference proteome</keyword>
<name>A0A9D4KXZ9_DREPO</name>
<gene>
    <name evidence="1" type="ORF">DPMN_090584</name>
</gene>